<dbReference type="Proteomes" id="UP000199752">
    <property type="component" value="Chromosome 6"/>
</dbReference>
<gene>
    <name evidence="9" type="ORF">CHUDEA6_3160</name>
    <name evidence="10" type="ORF">GY17_00000328</name>
</gene>
<reference evidence="10 11" key="1">
    <citation type="submission" date="2014-11" db="EMBL/GenBank/DDBJ databases">
        <title>Comparative genomic analysis of Cryptosporidium hominis reveals occurrence of genetic recombination in virulent subtypes.</title>
        <authorList>
            <person name="Guo Y."/>
            <person name="Tang K."/>
            <person name="Frace M."/>
            <person name="Li N."/>
            <person name="Roellig D.M."/>
            <person name="Sammons S."/>
            <person name="Knipe K."/>
            <person name="Rowe L."/>
            <person name="Feng Y."/>
            <person name="Xiao L."/>
        </authorList>
    </citation>
    <scope>NUCLEOTIDE SEQUENCE [LARGE SCALE GENOMIC DNA]</scope>
    <source>
        <strain evidence="10">30976</strain>
    </source>
</reference>
<evidence type="ECO:0000313" key="9">
    <source>
        <dbReference type="EMBL" id="CUV06742.1"/>
    </source>
</evidence>
<evidence type="ECO:0000256" key="7">
    <source>
        <dbReference type="SAM" id="MobiDB-lite"/>
    </source>
</evidence>
<feature type="compositionally biased region" description="Basic and acidic residues" evidence="7">
    <location>
        <begin position="372"/>
        <end position="384"/>
    </location>
</feature>
<organism evidence="9">
    <name type="scientific">Cryptosporidium hominis</name>
    <dbReference type="NCBI Taxonomy" id="237895"/>
    <lineage>
        <taxon>Eukaryota</taxon>
        <taxon>Sar</taxon>
        <taxon>Alveolata</taxon>
        <taxon>Apicomplexa</taxon>
        <taxon>Conoidasida</taxon>
        <taxon>Coccidia</taxon>
        <taxon>Eucoccidiorida</taxon>
        <taxon>Eimeriorina</taxon>
        <taxon>Cryptosporidiidae</taxon>
        <taxon>Cryptosporidium</taxon>
    </lineage>
</organism>
<dbReference type="EMBL" id="JTAI01000007">
    <property type="protein sequence ID" value="PPS97831.1"/>
    <property type="molecule type" value="Genomic_DNA"/>
</dbReference>
<dbReference type="VEuPathDB" id="CryptoDB:Chro.60366"/>
<feature type="compositionally biased region" description="Low complexity" evidence="7">
    <location>
        <begin position="499"/>
        <end position="510"/>
    </location>
</feature>
<dbReference type="EMBL" id="LN877952">
    <property type="protein sequence ID" value="CUV06742.1"/>
    <property type="molecule type" value="Genomic_DNA"/>
</dbReference>
<feature type="compositionally biased region" description="Polar residues" evidence="7">
    <location>
        <begin position="511"/>
        <end position="524"/>
    </location>
</feature>
<proteinExistence type="inferred from homology"/>
<comment type="subcellular location">
    <subcellularLocation>
        <location evidence="2">Cytoplasm</location>
        <location evidence="2">Cytoskeleton</location>
        <location evidence="2">Spindle</location>
    </subcellularLocation>
    <subcellularLocation>
        <location evidence="1">Nucleus</location>
    </subcellularLocation>
</comment>
<feature type="domain" description="Inner centromere protein ARK-binding" evidence="8">
    <location>
        <begin position="575"/>
        <end position="642"/>
    </location>
</feature>
<evidence type="ECO:0000313" key="11">
    <source>
        <dbReference type="Proteomes" id="UP001429100"/>
    </source>
</evidence>
<protein>
    <submittedName>
        <fullName evidence="10">Inner centromere protein ARK-binding domain containing protein</fullName>
    </submittedName>
</protein>
<dbReference type="AlphaFoldDB" id="A0A0S4TH01"/>
<evidence type="ECO:0000259" key="8">
    <source>
        <dbReference type="Pfam" id="PF03941"/>
    </source>
</evidence>
<dbReference type="Pfam" id="PF03941">
    <property type="entry name" value="INCENP_ARK-bind"/>
    <property type="match status" value="1"/>
</dbReference>
<feature type="region of interest" description="Disordered" evidence="7">
    <location>
        <begin position="371"/>
        <end position="438"/>
    </location>
</feature>
<keyword evidence="11" id="KW-1185">Reference proteome</keyword>
<evidence type="ECO:0000256" key="2">
    <source>
        <dbReference type="ARBA" id="ARBA00004186"/>
    </source>
</evidence>
<keyword evidence="4" id="KW-0963">Cytoplasm</keyword>
<dbReference type="VEuPathDB" id="CryptoDB:GY17_00000328"/>
<accession>A0A0S4TH01</accession>
<dbReference type="VEuPathDB" id="CryptoDB:ChTU502y2012_415g0070"/>
<sequence>METENKVEVIDFEIEKGNDNGDTKEMEQLLALDDFKKLIGLLERAKESSLRRLDRTLLLIEENFEQVSKRLDQDDLSYLDYRMCDVDLPEMEVDPTEEEINNTVNCFLSKLIETGKIQLRQLKRELSEVKEVTENILVSEVNEEENKQIFESPKPKKVKDESGFVASMKRLWENKTPKLSSIWRRNEESKNLIVNRLGVSRLDKLDIVDGFLSKDDDTEKKDGVSLDIEMESIVEAEADVEVDPETEFGVETEIEGSGETEVDVDMEQNIETETEVMTSARNNTSFKSISNEDVISPKPPNAILSMGGSSPLQSPPLLVLTPSTPIPIVPTTISQQAQGGEARNSIAKVQVEETSARTEILRTSVVIGSGEIESHTTEGKERVSKSTTNANEDSPLPPRPIRRQTSEKMQEKGENRVEEVEGGEQTPILKGGLEGTPIDKNIEEVGENDFVRPERISHVKKSGLRSILHHSANRIPLEQTMASSGFGTGAGGGAGATAGAGENNNTANRGSTNTIRQSRGSTAANNLVKTPINKGFCEMETEGKDKLRIGESPCRRYHKRLKLLPPVNPDECYMLTDSEDEQQNCGVGGNGGGELKITKAQKKIPLWARSMNWIPKMKEQRNVDPFSIFGDSCMFMDLEDVFQRPWYISTIARDNRIKSWQNDRLTSLNWSEDSLTSDELRQYKMRMNLYIDKSNEVYVTEPCFTPSPNPLANGAWNHINKQRINSGGTTVIRKALNLSIHRLNNSISNKPNSSIPSAHLAPPSSSVSSSKLVEATLNHLQADKNSSISNIENNNIANFLSKPINSSKDCPNLAHQHNNHIIGNSSFLQ</sequence>
<feature type="region of interest" description="Disordered" evidence="7">
    <location>
        <begin position="489"/>
        <end position="524"/>
    </location>
</feature>
<comment type="similarity">
    <text evidence="3">Belongs to the INCENP family.</text>
</comment>
<evidence type="ECO:0000256" key="6">
    <source>
        <dbReference type="ARBA" id="ARBA00023242"/>
    </source>
</evidence>
<reference evidence="10 11" key="3">
    <citation type="submission" date="2017-10" db="EMBL/GenBank/DDBJ databases">
        <title>Consistent, comparative and evidence-based genome annotation and re-annotation for the closely-related species, Cryptosporidium parvum, C. hominis and C. tyzzeri.</title>
        <authorList>
            <person name="Baptista R.P."/>
            <person name="Li Y."/>
            <person name="Sateriale A."/>
            <person name="Striepen B."/>
            <person name="Kissinger J.C."/>
        </authorList>
    </citation>
    <scope>NUCLEOTIDE SEQUENCE [LARGE SCALE GENOMIC DNA]</scope>
    <source>
        <strain evidence="10">30976</strain>
    </source>
</reference>
<evidence type="ECO:0000256" key="4">
    <source>
        <dbReference type="ARBA" id="ARBA00022490"/>
    </source>
</evidence>
<feature type="compositionally biased region" description="Basic and acidic residues" evidence="7">
    <location>
        <begin position="404"/>
        <end position="419"/>
    </location>
</feature>
<dbReference type="VEuPathDB" id="CryptoDB:CHUDEA6_3160"/>
<dbReference type="GO" id="GO:0005819">
    <property type="term" value="C:spindle"/>
    <property type="evidence" value="ECO:0007669"/>
    <property type="project" value="UniProtKB-SubCell"/>
</dbReference>
<feature type="compositionally biased region" description="Gly residues" evidence="7">
    <location>
        <begin position="489"/>
        <end position="498"/>
    </location>
</feature>
<dbReference type="OrthoDB" id="339519at2759"/>
<dbReference type="InterPro" id="IPR005635">
    <property type="entry name" value="Inner_centromere_prot_ARK-bd"/>
</dbReference>
<evidence type="ECO:0000256" key="3">
    <source>
        <dbReference type="ARBA" id="ARBA00010042"/>
    </source>
</evidence>
<dbReference type="Proteomes" id="UP001429100">
    <property type="component" value="Unassembled WGS sequence"/>
</dbReference>
<keyword evidence="5" id="KW-0206">Cytoskeleton</keyword>
<evidence type="ECO:0000313" key="10">
    <source>
        <dbReference type="EMBL" id="PPS97831.1"/>
    </source>
</evidence>
<name>A0A0S4TH01_CRYHO</name>
<dbReference type="GO" id="GO:0005634">
    <property type="term" value="C:nucleus"/>
    <property type="evidence" value="ECO:0007669"/>
    <property type="project" value="UniProtKB-SubCell"/>
</dbReference>
<reference evidence="9" key="2">
    <citation type="submission" date="2015-08" db="EMBL/GenBank/DDBJ databases">
        <authorList>
            <person name="Babu N.S."/>
            <person name="Beckwith C.J."/>
            <person name="Beseler K.G."/>
            <person name="Brison A."/>
            <person name="Carone J.V."/>
            <person name="Caskin T.P."/>
            <person name="Diamond M."/>
            <person name="Durham M.E."/>
            <person name="Foxe J.M."/>
            <person name="Go M."/>
            <person name="Henderson B.A."/>
            <person name="Jones I.B."/>
            <person name="McGettigan J.A."/>
            <person name="Micheletti S.J."/>
            <person name="Nasrallah M.E."/>
            <person name="Ortiz D."/>
            <person name="Piller C.R."/>
            <person name="Privatt S.R."/>
            <person name="Schneider S.L."/>
            <person name="Sharp S."/>
            <person name="Smith T.C."/>
            <person name="Stanton J.D."/>
            <person name="Ullery H.E."/>
            <person name="Wilson R.J."/>
            <person name="Serrano M.G."/>
            <person name="Buck G."/>
            <person name="Lee V."/>
            <person name="Wang Y."/>
            <person name="Carvalho R."/>
            <person name="Voegtly L."/>
            <person name="Shi R."/>
            <person name="Duckworth R."/>
            <person name="Johnson A."/>
            <person name="Loviza R."/>
            <person name="Walstead R."/>
            <person name="Shah Z."/>
            <person name="Kiflezghi M."/>
            <person name="Wade K."/>
            <person name="Ball S.L."/>
            <person name="Bradley K.W."/>
            <person name="Asai D.J."/>
            <person name="Bowman C.A."/>
            <person name="Russell D.A."/>
            <person name="Pope W.H."/>
            <person name="Jacobs-Sera D."/>
            <person name="Hendrix R.W."/>
            <person name="Hatfull G.F."/>
        </authorList>
    </citation>
    <scope>NUCLEOTIDE SEQUENCE [LARGE SCALE GENOMIC DNA]</scope>
</reference>
<keyword evidence="6" id="KW-0539">Nucleus</keyword>
<evidence type="ECO:0000256" key="5">
    <source>
        <dbReference type="ARBA" id="ARBA00023212"/>
    </source>
</evidence>
<evidence type="ECO:0000256" key="1">
    <source>
        <dbReference type="ARBA" id="ARBA00004123"/>
    </source>
</evidence>